<proteinExistence type="predicted"/>
<evidence type="ECO:0000313" key="2">
    <source>
        <dbReference type="Proteomes" id="UP000315217"/>
    </source>
</evidence>
<evidence type="ECO:0000313" key="1">
    <source>
        <dbReference type="EMBL" id="TMJ06952.1"/>
    </source>
</evidence>
<protein>
    <submittedName>
        <fullName evidence="1">Uncharacterized protein</fullName>
    </submittedName>
</protein>
<comment type="caution">
    <text evidence="1">The sequence shown here is derived from an EMBL/GenBank/DDBJ whole genome shotgun (WGS) entry which is preliminary data.</text>
</comment>
<dbReference type="Proteomes" id="UP000315217">
    <property type="component" value="Unassembled WGS sequence"/>
</dbReference>
<sequence>MDISVEFSVDGKIADGVTVYVREERGIVRELWPTAIALEDGRSFQLLPTVRVLISGRLGEREAVQPGSSVIVRINPVTREVTEILVL</sequence>
<organism evidence="1 2">
    <name type="scientific">Candidatus Segetimicrobium genomatis</name>
    <dbReference type="NCBI Taxonomy" id="2569760"/>
    <lineage>
        <taxon>Bacteria</taxon>
        <taxon>Bacillati</taxon>
        <taxon>Candidatus Sysuimicrobiota</taxon>
        <taxon>Candidatus Sysuimicrobiia</taxon>
        <taxon>Candidatus Sysuimicrobiales</taxon>
        <taxon>Candidatus Segetimicrobiaceae</taxon>
        <taxon>Candidatus Segetimicrobium</taxon>
    </lineage>
</organism>
<name>A0A537LG78_9BACT</name>
<dbReference type="EMBL" id="VBAI01000304">
    <property type="protein sequence ID" value="TMJ06952.1"/>
    <property type="molecule type" value="Genomic_DNA"/>
</dbReference>
<accession>A0A537LG78</accession>
<gene>
    <name evidence="1" type="ORF">E6G98_14080</name>
</gene>
<reference evidence="1 2" key="1">
    <citation type="journal article" date="2019" name="Nat. Microbiol.">
        <title>Mediterranean grassland soil C-N compound turnover is dependent on rainfall and depth, and is mediated by genomically divergent microorganisms.</title>
        <authorList>
            <person name="Diamond S."/>
            <person name="Andeer P.F."/>
            <person name="Li Z."/>
            <person name="Crits-Christoph A."/>
            <person name="Burstein D."/>
            <person name="Anantharaman K."/>
            <person name="Lane K.R."/>
            <person name="Thomas B.C."/>
            <person name="Pan C."/>
            <person name="Northen T.R."/>
            <person name="Banfield J.F."/>
        </authorList>
    </citation>
    <scope>NUCLEOTIDE SEQUENCE [LARGE SCALE GENOMIC DNA]</scope>
    <source>
        <strain evidence="1">NP_1</strain>
    </source>
</reference>
<dbReference type="AlphaFoldDB" id="A0A537LG78"/>